<feature type="region of interest" description="Disordered" evidence="1">
    <location>
        <begin position="41"/>
        <end position="60"/>
    </location>
</feature>
<proteinExistence type="predicted"/>
<evidence type="ECO:0000313" key="4">
    <source>
        <dbReference type="WBParaSite" id="EgrG_000767300"/>
    </source>
</evidence>
<evidence type="ECO:0000313" key="3">
    <source>
        <dbReference type="Proteomes" id="UP000492820"/>
    </source>
</evidence>
<name>A0A068WA95_ECHGR</name>
<reference evidence="2 3" key="1">
    <citation type="journal article" date="2013" name="Nature">
        <title>The genomes of four tapeworm species reveal adaptations to parasitism.</title>
        <authorList>
            <person name="Tsai I.J."/>
            <person name="Zarowiecki M."/>
            <person name="Holroyd N."/>
            <person name="Garciarrubio A."/>
            <person name="Sanchez-Flores A."/>
            <person name="Brooks K.L."/>
            <person name="Tracey A."/>
            <person name="Bobes R.J."/>
            <person name="Fragoso G."/>
            <person name="Sciutto E."/>
            <person name="Aslett M."/>
            <person name="Beasley H."/>
            <person name="Bennett H.M."/>
            <person name="Cai J."/>
            <person name="Camicia F."/>
            <person name="Clark R."/>
            <person name="Cucher M."/>
            <person name="De Silva N."/>
            <person name="Day T.A."/>
            <person name="Deplazes P."/>
            <person name="Estrada K."/>
            <person name="Fernandez C."/>
            <person name="Holland P.W."/>
            <person name="Hou J."/>
            <person name="Hu S."/>
            <person name="Huckvale T."/>
            <person name="Hung S.S."/>
            <person name="Kamenetzky L."/>
            <person name="Keane J.A."/>
            <person name="Kiss F."/>
            <person name="Koziol U."/>
            <person name="Lambert O."/>
            <person name="Liu K."/>
            <person name="Luo X."/>
            <person name="Luo Y."/>
            <person name="Macchiaroli N."/>
            <person name="Nichol S."/>
            <person name="Paps J."/>
            <person name="Parkinson J."/>
            <person name="Pouchkina-Stantcheva N."/>
            <person name="Riddiford N."/>
            <person name="Rosenzvit M."/>
            <person name="Salinas G."/>
            <person name="Wasmuth J.D."/>
            <person name="Zamanian M."/>
            <person name="Zheng Y."/>
            <person name="Cai X."/>
            <person name="Soberon X."/>
            <person name="Olson P.D."/>
            <person name="Laclette J.P."/>
            <person name="Brehm K."/>
            <person name="Berriman M."/>
            <person name="Garciarrubio A."/>
            <person name="Bobes R.J."/>
            <person name="Fragoso G."/>
            <person name="Sanchez-Flores A."/>
            <person name="Estrada K."/>
            <person name="Cevallos M.A."/>
            <person name="Morett E."/>
            <person name="Gonzalez V."/>
            <person name="Portillo T."/>
            <person name="Ochoa-Leyva A."/>
            <person name="Jose M.V."/>
            <person name="Sciutto E."/>
            <person name="Landa A."/>
            <person name="Jimenez L."/>
            <person name="Valdes V."/>
            <person name="Carrero J.C."/>
            <person name="Larralde C."/>
            <person name="Morales-Montor J."/>
            <person name="Limon-Lason J."/>
            <person name="Soberon X."/>
            <person name="Laclette J.P."/>
        </authorList>
    </citation>
    <scope>NUCLEOTIDE SEQUENCE [LARGE SCALE GENOMIC DNA]</scope>
</reference>
<dbReference type="Proteomes" id="UP000492820">
    <property type="component" value="Unassembled WGS sequence"/>
</dbReference>
<sequence length="60" mass="6695">MLPGHISLPGFYPESRKVEERLGLSLIDIFIQGRKRIDTHWRSTQEGSSSRGVKGALTGK</sequence>
<protein>
    <submittedName>
        <fullName evidence="4">Deoxyribonuclease IV</fullName>
    </submittedName>
</protein>
<dbReference type="AlphaFoldDB" id="A0A068WA95"/>
<evidence type="ECO:0000313" key="2">
    <source>
        <dbReference type="EMBL" id="CDS15278.1"/>
    </source>
</evidence>
<evidence type="ECO:0000256" key="1">
    <source>
        <dbReference type="SAM" id="MobiDB-lite"/>
    </source>
</evidence>
<reference evidence="2" key="2">
    <citation type="submission" date="2014-06" db="EMBL/GenBank/DDBJ databases">
        <authorList>
            <person name="Aslett M."/>
        </authorList>
    </citation>
    <scope>NUCLEOTIDE SEQUENCE</scope>
</reference>
<gene>
    <name evidence="2" type="ORF">EgrG_000767300</name>
</gene>
<organism evidence="2">
    <name type="scientific">Echinococcus granulosus</name>
    <name type="common">Hydatid tapeworm</name>
    <dbReference type="NCBI Taxonomy" id="6210"/>
    <lineage>
        <taxon>Eukaryota</taxon>
        <taxon>Metazoa</taxon>
        <taxon>Spiralia</taxon>
        <taxon>Lophotrochozoa</taxon>
        <taxon>Platyhelminthes</taxon>
        <taxon>Cestoda</taxon>
        <taxon>Eucestoda</taxon>
        <taxon>Cyclophyllidea</taxon>
        <taxon>Taeniidae</taxon>
        <taxon>Echinococcus</taxon>
        <taxon>Echinococcus granulosus group</taxon>
    </lineage>
</organism>
<dbReference type="EMBL" id="LK028576">
    <property type="protein sequence ID" value="CDS15278.1"/>
    <property type="molecule type" value="Genomic_DNA"/>
</dbReference>
<dbReference type="WBParaSite" id="EgrG_000767300">
    <property type="protein sequence ID" value="EgrG_000767300"/>
    <property type="gene ID" value="EgrG_000767300"/>
</dbReference>
<reference evidence="4" key="3">
    <citation type="submission" date="2020-10" db="UniProtKB">
        <authorList>
            <consortium name="WormBaseParasite"/>
        </authorList>
    </citation>
    <scope>IDENTIFICATION</scope>
</reference>
<accession>A0A068WA95</accession>